<dbReference type="InterPro" id="IPR000994">
    <property type="entry name" value="Pept_M24"/>
</dbReference>
<dbReference type="GO" id="GO:0006508">
    <property type="term" value="P:proteolysis"/>
    <property type="evidence" value="ECO:0007669"/>
    <property type="project" value="UniProtKB-KW"/>
</dbReference>
<evidence type="ECO:0000256" key="10">
    <source>
        <dbReference type="ARBA" id="ARBA00044051"/>
    </source>
</evidence>
<dbReference type="EMBL" id="CAJFDH010000004">
    <property type="protein sequence ID" value="CAD5221243.1"/>
    <property type="molecule type" value="Genomic_DNA"/>
</dbReference>
<gene>
    <name evidence="17" type="ORF">BOKJ2_LOCUS9347</name>
</gene>
<comment type="catalytic activity">
    <reaction evidence="15">
        <text>Xaa-L-Pro dipeptide + H2O = an L-alpha-amino acid + L-proline</text>
        <dbReference type="Rhea" id="RHEA:76407"/>
        <dbReference type="ChEBI" id="CHEBI:15377"/>
        <dbReference type="ChEBI" id="CHEBI:59869"/>
        <dbReference type="ChEBI" id="CHEBI:60039"/>
        <dbReference type="ChEBI" id="CHEBI:195196"/>
        <dbReference type="EC" id="3.4.13.9"/>
    </reaction>
</comment>
<comment type="subunit">
    <text evidence="2">Homodimer.</text>
</comment>
<evidence type="ECO:0000256" key="7">
    <source>
        <dbReference type="ARBA" id="ARBA00023049"/>
    </source>
</evidence>
<keyword evidence="18" id="KW-1185">Reference proteome</keyword>
<dbReference type="GO" id="GO:0030145">
    <property type="term" value="F:manganese ion binding"/>
    <property type="evidence" value="ECO:0007669"/>
    <property type="project" value="InterPro"/>
</dbReference>
<keyword evidence="3" id="KW-0645">Protease</keyword>
<comment type="similarity">
    <text evidence="9">Belongs to the peptidase M24B family. Eukaryotic-type prolidase subfamily.</text>
</comment>
<keyword evidence="6" id="KW-0224">Dipeptidase</keyword>
<name>A0A811L1H6_9BILA</name>
<dbReference type="Pfam" id="PF05195">
    <property type="entry name" value="AMP_N"/>
    <property type="match status" value="1"/>
</dbReference>
<dbReference type="GO" id="GO:0070006">
    <property type="term" value="F:metalloaminopeptidase activity"/>
    <property type="evidence" value="ECO:0007669"/>
    <property type="project" value="InterPro"/>
</dbReference>
<dbReference type="FunFam" id="3.90.230.10:FF:000002">
    <property type="entry name" value="Xaa-Pro aminopeptidase 3"/>
    <property type="match status" value="1"/>
</dbReference>
<reference evidence="17" key="1">
    <citation type="submission" date="2020-09" db="EMBL/GenBank/DDBJ databases">
        <authorList>
            <person name="Kikuchi T."/>
        </authorList>
    </citation>
    <scope>NUCLEOTIDE SEQUENCE</scope>
    <source>
        <strain evidence="17">SH1</strain>
    </source>
</reference>
<dbReference type="GO" id="GO:0102009">
    <property type="term" value="F:proline dipeptidase activity"/>
    <property type="evidence" value="ECO:0007669"/>
    <property type="project" value="UniProtKB-EC"/>
</dbReference>
<dbReference type="Proteomes" id="UP000614601">
    <property type="component" value="Unassembled WGS sequence"/>
</dbReference>
<evidence type="ECO:0000256" key="8">
    <source>
        <dbReference type="ARBA" id="ARBA00023211"/>
    </source>
</evidence>
<comment type="caution">
    <text evidence="17">The sequence shown here is derived from an EMBL/GenBank/DDBJ whole genome shotgun (WGS) entry which is preliminary data.</text>
</comment>
<proteinExistence type="inferred from homology"/>
<dbReference type="SUPFAM" id="SSF53092">
    <property type="entry name" value="Creatinase/prolidase N-terminal domain"/>
    <property type="match status" value="1"/>
</dbReference>
<keyword evidence="4" id="KW-0479">Metal-binding</keyword>
<dbReference type="PANTHER" id="PTHR48480">
    <property type="match status" value="1"/>
</dbReference>
<evidence type="ECO:0000256" key="5">
    <source>
        <dbReference type="ARBA" id="ARBA00022801"/>
    </source>
</evidence>
<dbReference type="Gene3D" id="3.90.230.10">
    <property type="entry name" value="Creatinase/methionine aminopeptidase superfamily"/>
    <property type="match status" value="1"/>
</dbReference>
<evidence type="ECO:0000313" key="17">
    <source>
        <dbReference type="EMBL" id="CAD5221243.1"/>
    </source>
</evidence>
<evidence type="ECO:0000256" key="14">
    <source>
        <dbReference type="ARBA" id="ARBA00044351"/>
    </source>
</evidence>
<dbReference type="EMBL" id="CAJFCW020000004">
    <property type="protein sequence ID" value="CAG9114798.1"/>
    <property type="molecule type" value="Genomic_DNA"/>
</dbReference>
<accession>A0A811L1H6</accession>
<keyword evidence="7" id="KW-0482">Metalloprotease</keyword>
<evidence type="ECO:0000256" key="13">
    <source>
        <dbReference type="ARBA" id="ARBA00044284"/>
    </source>
</evidence>
<evidence type="ECO:0000259" key="16">
    <source>
        <dbReference type="SMART" id="SM01011"/>
    </source>
</evidence>
<evidence type="ECO:0000313" key="18">
    <source>
        <dbReference type="Proteomes" id="UP000614601"/>
    </source>
</evidence>
<dbReference type="PANTHER" id="PTHR48480:SF2">
    <property type="entry name" value="PEPTIDASE D"/>
    <property type="match status" value="1"/>
</dbReference>
<evidence type="ECO:0000256" key="3">
    <source>
        <dbReference type="ARBA" id="ARBA00022670"/>
    </source>
</evidence>
<organism evidence="17 18">
    <name type="scientific">Bursaphelenchus okinawaensis</name>
    <dbReference type="NCBI Taxonomy" id="465554"/>
    <lineage>
        <taxon>Eukaryota</taxon>
        <taxon>Metazoa</taxon>
        <taxon>Ecdysozoa</taxon>
        <taxon>Nematoda</taxon>
        <taxon>Chromadorea</taxon>
        <taxon>Rhabditida</taxon>
        <taxon>Tylenchina</taxon>
        <taxon>Tylenchomorpha</taxon>
        <taxon>Aphelenchoidea</taxon>
        <taxon>Aphelenchoididae</taxon>
        <taxon>Bursaphelenchus</taxon>
    </lineage>
</organism>
<evidence type="ECO:0000256" key="4">
    <source>
        <dbReference type="ARBA" id="ARBA00022723"/>
    </source>
</evidence>
<evidence type="ECO:0000256" key="11">
    <source>
        <dbReference type="ARBA" id="ARBA00044141"/>
    </source>
</evidence>
<dbReference type="InterPro" id="IPR052433">
    <property type="entry name" value="X-Pro_dipept-like"/>
</dbReference>
<dbReference type="InterPro" id="IPR007865">
    <property type="entry name" value="Aminopep_P_N"/>
</dbReference>
<dbReference type="Proteomes" id="UP000783686">
    <property type="component" value="Unassembled WGS sequence"/>
</dbReference>
<sequence>MSVTYQLGDGPPVLSTLFKENRRRLIEAFKATNNSTDNAYAVLEGGHDTHLYNTDMQQSAFRQESYFYWTFGVTEPEVYGIIDLSTGHTVLLPPKMHKDYAIWQGSIKPESYFKEKYDVEEVVFHEDRTIESWLRSKSAKTVYLLKAFNTDSKETLLPANFTGINNFKTDTDVLYNIIAELRVFKTDQELELLRYASKIGSDAHKKLMKNIKPGKSHQYQMESLFTHESYSTGACRHIAYTCIAASGADGAVLHYGHAGAPNDHLIKDGDLCLFDMGPEYSCYTSDVTCTFPANGKFTEKQRLIYNAVYEATMAVFREAKPGVCWTDMHLLAERIILEHLKNAKILTKSIDEMVEKRIGAVFFPCGLGHFLGLDVHDVGGYLGDATERSTLAGLKNIRTTRTLQERMVITIEPGVYFIDTLLDEALANPETAKYFNKEVLQEYRGFGGVRIEDDVVIWVNGNECINDVPRTVEEIEEFMKQ</sequence>
<dbReference type="SUPFAM" id="SSF55920">
    <property type="entry name" value="Creatinase/aminopeptidase"/>
    <property type="match status" value="1"/>
</dbReference>
<dbReference type="EC" id="3.4.13.9" evidence="10"/>
<evidence type="ECO:0000256" key="15">
    <source>
        <dbReference type="ARBA" id="ARBA00048994"/>
    </source>
</evidence>
<keyword evidence="8" id="KW-0464">Manganese</keyword>
<evidence type="ECO:0000256" key="1">
    <source>
        <dbReference type="ARBA" id="ARBA00001936"/>
    </source>
</evidence>
<dbReference type="InterPro" id="IPR029149">
    <property type="entry name" value="Creatin/AminoP/Spt16_N"/>
</dbReference>
<evidence type="ECO:0000256" key="6">
    <source>
        <dbReference type="ARBA" id="ARBA00022997"/>
    </source>
</evidence>
<dbReference type="AlphaFoldDB" id="A0A811L1H6"/>
<dbReference type="CDD" id="cd01087">
    <property type="entry name" value="Prolidase"/>
    <property type="match status" value="1"/>
</dbReference>
<dbReference type="Gene3D" id="3.40.350.10">
    <property type="entry name" value="Creatinase/prolidase N-terminal domain"/>
    <property type="match status" value="1"/>
</dbReference>
<evidence type="ECO:0000256" key="12">
    <source>
        <dbReference type="ARBA" id="ARBA00044252"/>
    </source>
</evidence>
<protein>
    <recommendedName>
        <fullName evidence="11">Xaa-Pro dipeptidase</fullName>
        <ecNumber evidence="10">3.4.13.9</ecNumber>
    </recommendedName>
    <alternativeName>
        <fullName evidence="14">Imidodipeptidase</fullName>
    </alternativeName>
    <alternativeName>
        <fullName evidence="12">Peptidase D</fullName>
    </alternativeName>
    <alternativeName>
        <fullName evidence="13">Proline dipeptidase</fullName>
    </alternativeName>
</protein>
<feature type="domain" description="Aminopeptidase P N-terminal" evidence="16">
    <location>
        <begin position="13"/>
        <end position="153"/>
    </location>
</feature>
<evidence type="ECO:0000256" key="2">
    <source>
        <dbReference type="ARBA" id="ARBA00011738"/>
    </source>
</evidence>
<dbReference type="SMART" id="SM01011">
    <property type="entry name" value="AMP_N"/>
    <property type="match status" value="1"/>
</dbReference>
<dbReference type="Pfam" id="PF00557">
    <property type="entry name" value="Peptidase_M24"/>
    <property type="match status" value="1"/>
</dbReference>
<dbReference type="OrthoDB" id="10261878at2759"/>
<evidence type="ECO:0000256" key="9">
    <source>
        <dbReference type="ARBA" id="ARBA00043990"/>
    </source>
</evidence>
<comment type="cofactor">
    <cofactor evidence="1">
        <name>Mn(2+)</name>
        <dbReference type="ChEBI" id="CHEBI:29035"/>
    </cofactor>
</comment>
<dbReference type="InterPro" id="IPR036005">
    <property type="entry name" value="Creatinase/aminopeptidase-like"/>
</dbReference>
<keyword evidence="5" id="KW-0378">Hydrolase</keyword>